<name>A0AAJ1JGA1_XENBV</name>
<organism evidence="2 3">
    <name type="scientific">Xenorhabdus bovienii</name>
    <name type="common">Xenorhabdus nematophila subsp. bovienii</name>
    <dbReference type="NCBI Taxonomy" id="40576"/>
    <lineage>
        <taxon>Bacteria</taxon>
        <taxon>Pseudomonadati</taxon>
        <taxon>Pseudomonadota</taxon>
        <taxon>Gammaproteobacteria</taxon>
        <taxon>Enterobacterales</taxon>
        <taxon>Morganellaceae</taxon>
        <taxon>Xenorhabdus</taxon>
    </lineage>
</organism>
<evidence type="ECO:0000259" key="1">
    <source>
        <dbReference type="Pfam" id="PF21939"/>
    </source>
</evidence>
<dbReference type="AlphaFoldDB" id="A0AAJ1JGA1"/>
<dbReference type="Proteomes" id="UP001222434">
    <property type="component" value="Unassembled WGS sequence"/>
</dbReference>
<evidence type="ECO:0000313" key="2">
    <source>
        <dbReference type="EMBL" id="MDE1480598.1"/>
    </source>
</evidence>
<reference evidence="2" key="1">
    <citation type="submission" date="2021-08" db="EMBL/GenBank/DDBJ databases">
        <authorList>
            <person name="Papudeshi B."/>
            <person name="Bashey-Visser F."/>
        </authorList>
    </citation>
    <scope>NUCLEOTIDE SEQUENCE</scope>
    <source>
        <strain evidence="2">MC_266_E_2016</strain>
    </source>
</reference>
<comment type="caution">
    <text evidence="2">The sequence shown here is derived from an EMBL/GenBank/DDBJ whole genome shotgun (WGS) entry which is preliminary data.</text>
</comment>
<feature type="domain" description="Baseplate structural protein Gp10 C-terminal" evidence="1">
    <location>
        <begin position="30"/>
        <end position="208"/>
    </location>
</feature>
<dbReference type="InterPro" id="IPR053827">
    <property type="entry name" value="Gp10_C"/>
</dbReference>
<proteinExistence type="predicted"/>
<evidence type="ECO:0000313" key="3">
    <source>
        <dbReference type="Proteomes" id="UP001222434"/>
    </source>
</evidence>
<dbReference type="EMBL" id="JAILSO010000166">
    <property type="protein sequence ID" value="MDE1480598.1"/>
    <property type="molecule type" value="Genomic_DNA"/>
</dbReference>
<feature type="non-terminal residue" evidence="2">
    <location>
        <position position="1"/>
    </location>
</feature>
<accession>A0AAJ1JGA1</accession>
<protein>
    <submittedName>
        <fullName evidence="2">Phage tail protein</fullName>
    </submittedName>
</protein>
<dbReference type="Pfam" id="PF21939">
    <property type="entry name" value="Gp10_C"/>
    <property type="match status" value="1"/>
</dbReference>
<reference evidence="2" key="2">
    <citation type="journal article" date="2022" name="J. Evol. Biol.">
        <title>Pre- and post-association barriers to host switching in sympatric mutualists.</title>
        <authorList>
            <person name="Dinges Z.M."/>
            <person name="Phillips R.K."/>
            <person name="Lively C.M."/>
            <person name="Bashey F."/>
        </authorList>
    </citation>
    <scope>NUCLEOTIDE SEQUENCE</scope>
    <source>
        <strain evidence="2">MC_266_E_2016</strain>
    </source>
</reference>
<dbReference type="RefSeq" id="WP_421692489.1">
    <property type="nucleotide sequence ID" value="NZ_JAILSO010000166.1"/>
</dbReference>
<gene>
    <name evidence="2" type="ORF">KKJ01_20980</name>
</gene>
<sequence length="209" mass="22906">NSNGFGISTYAFDKNGKFQGKKKILTEDDIADMLYPVGIVVWFAQNKNPNNLFPGTSWKYIGENRTVRLAAANGSNVLSTGGNDTKWLSVNQIPKHSHSFSANTSNAGGHNHSRGDMNITGYLPSVIQHGDDVFGGAFARNGQNKPAVDYTDHWKELTTFDASRTWTGHTSWGGEHIHNVSGTTSEIGKGEGFDVTNSYVMLMGWYRIS</sequence>